<keyword evidence="4" id="KW-1185">Reference proteome</keyword>
<reference evidence="3 4" key="1">
    <citation type="journal article" date="2023" name="Arcadia Sci">
        <title>De novo assembly of a long-read Amblyomma americanum tick genome.</title>
        <authorList>
            <person name="Chou S."/>
            <person name="Poskanzer K.E."/>
            <person name="Rollins M."/>
            <person name="Thuy-Boun P.S."/>
        </authorList>
    </citation>
    <scope>NUCLEOTIDE SEQUENCE [LARGE SCALE GENOMIC DNA]</scope>
    <source>
        <strain evidence="3">F_SG_1</strain>
        <tissue evidence="3">Salivary glands</tissue>
    </source>
</reference>
<dbReference type="InterPro" id="IPR052201">
    <property type="entry name" value="LRR-containing_regulator"/>
</dbReference>
<evidence type="ECO:0000313" key="3">
    <source>
        <dbReference type="EMBL" id="KAK8776175.1"/>
    </source>
</evidence>
<comment type="caution">
    <text evidence="3">The sequence shown here is derived from an EMBL/GenBank/DDBJ whole genome shotgun (WGS) entry which is preliminary data.</text>
</comment>
<dbReference type="SUPFAM" id="SSF52047">
    <property type="entry name" value="RNI-like"/>
    <property type="match status" value="2"/>
</dbReference>
<organism evidence="3 4">
    <name type="scientific">Amblyomma americanum</name>
    <name type="common">Lone star tick</name>
    <dbReference type="NCBI Taxonomy" id="6943"/>
    <lineage>
        <taxon>Eukaryota</taxon>
        <taxon>Metazoa</taxon>
        <taxon>Ecdysozoa</taxon>
        <taxon>Arthropoda</taxon>
        <taxon>Chelicerata</taxon>
        <taxon>Arachnida</taxon>
        <taxon>Acari</taxon>
        <taxon>Parasitiformes</taxon>
        <taxon>Ixodida</taxon>
        <taxon>Ixodoidea</taxon>
        <taxon>Ixodidae</taxon>
        <taxon>Amblyomminae</taxon>
        <taxon>Amblyomma</taxon>
    </lineage>
</organism>
<dbReference type="EMBL" id="JARKHS020013287">
    <property type="protein sequence ID" value="KAK8776175.1"/>
    <property type="molecule type" value="Genomic_DNA"/>
</dbReference>
<dbReference type="PANTHER" id="PTHR24111">
    <property type="entry name" value="LEUCINE-RICH REPEAT-CONTAINING PROTEIN 34"/>
    <property type="match status" value="1"/>
</dbReference>
<name>A0AAQ4EN51_AMBAM</name>
<feature type="region of interest" description="Disordered" evidence="2">
    <location>
        <begin position="1"/>
        <end position="57"/>
    </location>
</feature>
<gene>
    <name evidence="3" type="ORF">V5799_030481</name>
</gene>
<dbReference type="SMART" id="SM00368">
    <property type="entry name" value="LRR_RI"/>
    <property type="match status" value="4"/>
</dbReference>
<dbReference type="AlphaFoldDB" id="A0AAQ4EN51"/>
<keyword evidence="1" id="KW-0677">Repeat</keyword>
<dbReference type="Proteomes" id="UP001321473">
    <property type="component" value="Unassembled WGS sequence"/>
</dbReference>
<evidence type="ECO:0008006" key="5">
    <source>
        <dbReference type="Google" id="ProtNLM"/>
    </source>
</evidence>
<proteinExistence type="predicted"/>
<dbReference type="Gene3D" id="3.80.10.10">
    <property type="entry name" value="Ribonuclease Inhibitor"/>
    <property type="match status" value="4"/>
</dbReference>
<dbReference type="InterPro" id="IPR032675">
    <property type="entry name" value="LRR_dom_sf"/>
</dbReference>
<protein>
    <recommendedName>
        <fullName evidence="5">Ran gtpase-activating protein</fullName>
    </recommendedName>
</protein>
<sequence length="836" mass="92709">MRPDQATEAPGLDGTGERQRIRPSSISNSALSVQTPRKSSAGQPRSSAACCSSQPPVVTHCDRISDTASTVPTAARSSLPSPTAATGVPPQQFEDQYMDPAGDDRRLPNQDTEAAGRLYALHLHEICPGLPPVEVVVKRLQEFQKVGLSMEQPCSMTEEERCWIMDNLRSLNRVLMRVDMEIKEEEPRKLRIGPLGGVVCEYQDTNQVFDACIILHVLLKRHKCIMTLDLVYTTLASHYPQMLCDALACNRGLLNLAIAFWEDFSPETGRTLVYSLCKMPALESVCISQLPLNPSAAGRIGSLVARSKSIRKVSFLNNSMSPEAAKELIGGLCRNDNLEVIRISDNALGADGARLLGEFLETTSKLQELSLRRITSFDEHQLIFLAEGLKRNGSLQKLEIYYSLVTQFGIVRLAEVLKTNTTLKCLSLDLLNLRQPEIESIATLLELNTCLVEVVLSGNLIDDTAAIWLARALRLNKTLKKLDLENNDLTSQGIVALVDALVVNSVLEQLKLGYVVTRQEEGYEDVTGALKRAVAHDRVRLGYDLQGVLQLSETLRVNANRITTVHLDESVILKSPCLKSLFSALVVVPCLEVLCIESEFKMDFDAGRRFAQLLITTKTLKQVRMPMLEAHSWALTAVMRGMAQNQSVSHLDLHFDSSANCSIRALLSMIGSNRTLQHFGLLTTKLSAVKSIAHTLPVNHVLTSFMIWEECGFEDTIFEINEILRRNVAYLNRAVEFAMNPQKFGVQRLPAVAYEELCQTDAFQKHLARVAGPHAVAKAMRNARRYITANLFAITGVCKGPVRCRPHVGGAHQIDCLNISCWLHIFSYLRVMDIAV</sequence>
<accession>A0AAQ4EN51</accession>
<feature type="compositionally biased region" description="Polar residues" evidence="2">
    <location>
        <begin position="69"/>
        <end position="84"/>
    </location>
</feature>
<evidence type="ECO:0000256" key="1">
    <source>
        <dbReference type="ARBA" id="ARBA00022737"/>
    </source>
</evidence>
<dbReference type="PANTHER" id="PTHR24111:SF0">
    <property type="entry name" value="LEUCINE-RICH REPEAT-CONTAINING PROTEIN"/>
    <property type="match status" value="1"/>
</dbReference>
<feature type="region of interest" description="Disordered" evidence="2">
    <location>
        <begin position="69"/>
        <end position="109"/>
    </location>
</feature>
<evidence type="ECO:0000256" key="2">
    <source>
        <dbReference type="SAM" id="MobiDB-lite"/>
    </source>
</evidence>
<feature type="compositionally biased region" description="Polar residues" evidence="2">
    <location>
        <begin position="22"/>
        <end position="56"/>
    </location>
</feature>
<evidence type="ECO:0000313" key="4">
    <source>
        <dbReference type="Proteomes" id="UP001321473"/>
    </source>
</evidence>